<evidence type="ECO:0000313" key="4">
    <source>
        <dbReference type="Proteomes" id="UP000244056"/>
    </source>
</evidence>
<feature type="compositionally biased region" description="Polar residues" evidence="1">
    <location>
        <begin position="38"/>
        <end position="49"/>
    </location>
</feature>
<feature type="region of interest" description="Disordered" evidence="1">
    <location>
        <begin position="38"/>
        <end position="96"/>
    </location>
</feature>
<proteinExistence type="predicted"/>
<dbReference type="KEGG" id="nsp:BMF81_01500"/>
<dbReference type="GeneID" id="78016848"/>
<keyword evidence="2" id="KW-0732">Signal</keyword>
<sequence>MKANKNTSFFKMLASLVGVAGVSALINVPAFALTHLSESTTGTIHSQTVPPRDDTAPGTQPGEPGKPGEPDRPGEPSEPDQPGQPSEPGQPGSEQD</sequence>
<dbReference type="Proteomes" id="UP000244056">
    <property type="component" value="Chromosome"/>
</dbReference>
<name>A0A2S0Q749_NODSP</name>
<gene>
    <name evidence="3" type="ORF">BMF81_01500</name>
</gene>
<evidence type="ECO:0000313" key="3">
    <source>
        <dbReference type="EMBL" id="AVZ30188.1"/>
    </source>
</evidence>
<organism evidence="3 4">
    <name type="scientific">Nodularia spumigena UHCC 0039</name>
    <dbReference type="NCBI Taxonomy" id="1914872"/>
    <lineage>
        <taxon>Bacteria</taxon>
        <taxon>Bacillati</taxon>
        <taxon>Cyanobacteriota</taxon>
        <taxon>Cyanophyceae</taxon>
        <taxon>Nostocales</taxon>
        <taxon>Nodulariaceae</taxon>
        <taxon>Nodularia</taxon>
    </lineage>
</organism>
<reference evidence="3 4" key="1">
    <citation type="submission" date="2017-03" db="EMBL/GenBank/DDBJ databases">
        <title>Comparative genomics of the toxic Baltic Sea cyanobacteria Nodularia spumigena UHCC 0039 and its response on varying salinity.</title>
        <authorList>
            <person name="Teikari J.E."/>
        </authorList>
    </citation>
    <scope>NUCLEOTIDE SEQUENCE [LARGE SCALE GENOMIC DNA]</scope>
    <source>
        <strain evidence="3 4">UHCC 0039</strain>
    </source>
</reference>
<dbReference type="EMBL" id="CP020114">
    <property type="protein sequence ID" value="AVZ30188.1"/>
    <property type="molecule type" value="Genomic_DNA"/>
</dbReference>
<feature type="compositionally biased region" description="Low complexity" evidence="1">
    <location>
        <begin position="80"/>
        <end position="96"/>
    </location>
</feature>
<feature type="compositionally biased region" description="Basic and acidic residues" evidence="1">
    <location>
        <begin position="66"/>
        <end position="75"/>
    </location>
</feature>
<feature type="chain" id="PRO_5015404267" evidence="2">
    <location>
        <begin position="33"/>
        <end position="96"/>
    </location>
</feature>
<evidence type="ECO:0000256" key="2">
    <source>
        <dbReference type="SAM" id="SignalP"/>
    </source>
</evidence>
<dbReference type="AlphaFoldDB" id="A0A2S0Q749"/>
<feature type="signal peptide" evidence="2">
    <location>
        <begin position="1"/>
        <end position="32"/>
    </location>
</feature>
<dbReference type="RefSeq" id="WP_006198682.1">
    <property type="nucleotide sequence ID" value="NZ_CAWNZE010000001.1"/>
</dbReference>
<evidence type="ECO:0000256" key="1">
    <source>
        <dbReference type="SAM" id="MobiDB-lite"/>
    </source>
</evidence>
<protein>
    <submittedName>
        <fullName evidence="3">Uncharacterized protein</fullName>
    </submittedName>
</protein>
<accession>A0A2S0Q749</accession>